<evidence type="ECO:0000256" key="6">
    <source>
        <dbReference type="ARBA" id="ARBA00022989"/>
    </source>
</evidence>
<comment type="domain">
    <text evidence="11">The histidine box domains are involved in binding the catalytic metal ions.</text>
</comment>
<evidence type="ECO:0000256" key="11">
    <source>
        <dbReference type="RuleBase" id="RU000581"/>
    </source>
</evidence>
<proteinExistence type="inferred from homology"/>
<dbReference type="OrthoDB" id="10260134at2759"/>
<keyword evidence="4 11" id="KW-0812">Transmembrane</keyword>
<evidence type="ECO:0000256" key="9">
    <source>
        <dbReference type="ARBA" id="ARBA00023136"/>
    </source>
</evidence>
<evidence type="ECO:0000256" key="10">
    <source>
        <dbReference type="ARBA" id="ARBA00023160"/>
    </source>
</evidence>
<dbReference type="GeneID" id="106751539"/>
<keyword evidence="3 11" id="KW-0444">Lipid biosynthesis</keyword>
<dbReference type="GO" id="GO:0005506">
    <property type="term" value="F:iron ion binding"/>
    <property type="evidence" value="ECO:0007669"/>
    <property type="project" value="TreeGrafter"/>
</dbReference>
<evidence type="ECO:0000256" key="12">
    <source>
        <dbReference type="SAM" id="MobiDB-lite"/>
    </source>
</evidence>
<evidence type="ECO:0000256" key="4">
    <source>
        <dbReference type="ARBA" id="ARBA00022692"/>
    </source>
</evidence>
<evidence type="ECO:0000313" key="14">
    <source>
        <dbReference type="Proteomes" id="UP000515204"/>
    </source>
</evidence>
<feature type="transmembrane region" description="Helical" evidence="13">
    <location>
        <begin position="71"/>
        <end position="90"/>
    </location>
</feature>
<feature type="region of interest" description="Disordered" evidence="12">
    <location>
        <begin position="1"/>
        <end position="20"/>
    </location>
</feature>
<feature type="transmembrane region" description="Helical" evidence="13">
    <location>
        <begin position="40"/>
        <end position="59"/>
    </location>
</feature>
<keyword evidence="10 11" id="KW-0275">Fatty acid biosynthesis</keyword>
<protein>
    <submittedName>
        <fullName evidence="15">Acyl-CoA desaturase-like</fullName>
    </submittedName>
</protein>
<name>A0A6P3YDD9_DINQU</name>
<comment type="cofactor">
    <cofactor evidence="11">
        <name>Fe(2+)</name>
        <dbReference type="ChEBI" id="CHEBI:29033"/>
    </cofactor>
</comment>
<feature type="compositionally biased region" description="Polar residues" evidence="12">
    <location>
        <begin position="8"/>
        <end position="20"/>
    </location>
</feature>
<evidence type="ECO:0000313" key="15">
    <source>
        <dbReference type="RefSeq" id="XP_014487924.1"/>
    </source>
</evidence>
<organism evidence="14 15">
    <name type="scientific">Dinoponera quadriceps</name>
    <name type="common">South American ant</name>
    <dbReference type="NCBI Taxonomy" id="609295"/>
    <lineage>
        <taxon>Eukaryota</taxon>
        <taxon>Metazoa</taxon>
        <taxon>Ecdysozoa</taxon>
        <taxon>Arthropoda</taxon>
        <taxon>Hexapoda</taxon>
        <taxon>Insecta</taxon>
        <taxon>Pterygota</taxon>
        <taxon>Neoptera</taxon>
        <taxon>Endopterygota</taxon>
        <taxon>Hymenoptera</taxon>
        <taxon>Apocrita</taxon>
        <taxon>Aculeata</taxon>
        <taxon>Formicoidea</taxon>
        <taxon>Formicidae</taxon>
        <taxon>Ponerinae</taxon>
        <taxon>Ponerini</taxon>
        <taxon>Dinoponera</taxon>
    </lineage>
</organism>
<comment type="similarity">
    <text evidence="2 11">Belongs to the fatty acid desaturase type 1 family.</text>
</comment>
<dbReference type="AlphaFoldDB" id="A0A6P3YDD9"/>
<evidence type="ECO:0000256" key="13">
    <source>
        <dbReference type="SAM" id="Phobius"/>
    </source>
</evidence>
<feature type="transmembrane region" description="Helical" evidence="13">
    <location>
        <begin position="187"/>
        <end position="208"/>
    </location>
</feature>
<dbReference type="PRINTS" id="PR00075">
    <property type="entry name" value="FACDDSATRASE"/>
</dbReference>
<keyword evidence="6 13" id="KW-1133">Transmembrane helix</keyword>
<dbReference type="GO" id="GO:0005789">
    <property type="term" value="C:endoplasmic reticulum membrane"/>
    <property type="evidence" value="ECO:0007669"/>
    <property type="project" value="TreeGrafter"/>
</dbReference>
<evidence type="ECO:0000256" key="8">
    <source>
        <dbReference type="ARBA" id="ARBA00023098"/>
    </source>
</evidence>
<keyword evidence="8" id="KW-0443">Lipid metabolism</keyword>
<dbReference type="KEGG" id="dqu:106751539"/>
<dbReference type="RefSeq" id="XP_014487924.1">
    <property type="nucleotide sequence ID" value="XM_014632438.1"/>
</dbReference>
<comment type="subcellular location">
    <subcellularLocation>
        <location evidence="1">Membrane</location>
        <topology evidence="1">Multi-pass membrane protein</topology>
    </subcellularLocation>
</comment>
<evidence type="ECO:0000256" key="2">
    <source>
        <dbReference type="ARBA" id="ARBA00009295"/>
    </source>
</evidence>
<keyword evidence="14" id="KW-1185">Reference proteome</keyword>
<dbReference type="PANTHER" id="PTHR11351:SF31">
    <property type="entry name" value="DESATURASE 1, ISOFORM A-RELATED"/>
    <property type="match status" value="1"/>
</dbReference>
<evidence type="ECO:0000256" key="3">
    <source>
        <dbReference type="ARBA" id="ARBA00022516"/>
    </source>
</evidence>
<sequence>MASRKNPSDSSEMLNDKNSAQSDNKLNTEIKKWKYFLSELKWSIAILIFLVHFGALYSIFSLDRTINMKTILWYLFICTIQAVGFTAAAHRYWTHRTYKAKFPLQLILFFCYFTASQMSLRNFVRDHRVHHKYSDTDADPHNSNRGFFFSHVGWLLKKKHPKVIEKGRQIDLSDFDADPVAMFGEKYFWILMIVFCYMVPIATPVYVWHETWTNSFKIHLLRNIIGWNAVWSVNSFTHMWGTKPYNM</sequence>
<dbReference type="PANTHER" id="PTHR11351">
    <property type="entry name" value="ACYL-COA DESATURASE"/>
    <property type="match status" value="1"/>
</dbReference>
<feature type="transmembrane region" description="Helical" evidence="13">
    <location>
        <begin position="102"/>
        <end position="120"/>
    </location>
</feature>
<keyword evidence="7 11" id="KW-0560">Oxidoreductase</keyword>
<evidence type="ECO:0000256" key="1">
    <source>
        <dbReference type="ARBA" id="ARBA00004141"/>
    </source>
</evidence>
<accession>A0A6P3YDD9</accession>
<dbReference type="GO" id="GO:0004768">
    <property type="term" value="F:stearoyl-CoA 9-desaturase activity"/>
    <property type="evidence" value="ECO:0007669"/>
    <property type="project" value="TreeGrafter"/>
</dbReference>
<dbReference type="CDD" id="cd03505">
    <property type="entry name" value="Delta9-FADS-like"/>
    <property type="match status" value="1"/>
</dbReference>
<keyword evidence="9 13" id="KW-0472">Membrane</keyword>
<gene>
    <name evidence="15" type="primary">LOC106751539</name>
</gene>
<dbReference type="GO" id="GO:0006636">
    <property type="term" value="P:unsaturated fatty acid biosynthetic process"/>
    <property type="evidence" value="ECO:0007669"/>
    <property type="project" value="TreeGrafter"/>
</dbReference>
<dbReference type="Proteomes" id="UP000515204">
    <property type="component" value="Unplaced"/>
</dbReference>
<evidence type="ECO:0000256" key="7">
    <source>
        <dbReference type="ARBA" id="ARBA00023002"/>
    </source>
</evidence>
<dbReference type="InterPro" id="IPR015876">
    <property type="entry name" value="Acyl-CoA_DS"/>
</dbReference>
<evidence type="ECO:0000256" key="5">
    <source>
        <dbReference type="ARBA" id="ARBA00022832"/>
    </source>
</evidence>
<reference evidence="15" key="1">
    <citation type="submission" date="2025-08" db="UniProtKB">
        <authorList>
            <consortium name="RefSeq"/>
        </authorList>
    </citation>
    <scope>IDENTIFICATION</scope>
</reference>
<keyword evidence="5" id="KW-0276">Fatty acid metabolism</keyword>